<accession>A0A1Q9EG70</accession>
<organism evidence="3 4">
    <name type="scientific">Symbiodinium microadriaticum</name>
    <name type="common">Dinoflagellate</name>
    <name type="synonym">Zooxanthella microadriatica</name>
    <dbReference type="NCBI Taxonomy" id="2951"/>
    <lineage>
        <taxon>Eukaryota</taxon>
        <taxon>Sar</taxon>
        <taxon>Alveolata</taxon>
        <taxon>Dinophyceae</taxon>
        <taxon>Suessiales</taxon>
        <taxon>Symbiodiniaceae</taxon>
        <taxon>Symbiodinium</taxon>
    </lineage>
</organism>
<dbReference type="GO" id="GO:0008168">
    <property type="term" value="F:methyltransferase activity"/>
    <property type="evidence" value="ECO:0007669"/>
    <property type="project" value="UniProtKB-KW"/>
</dbReference>
<dbReference type="SUPFAM" id="SSF53335">
    <property type="entry name" value="S-adenosyl-L-methionine-dependent methyltransferases"/>
    <property type="match status" value="1"/>
</dbReference>
<protein>
    <submittedName>
        <fullName evidence="3">Uncharacterized protein</fullName>
    </submittedName>
</protein>
<gene>
    <name evidence="3" type="ORF">AK812_SmicGene10274</name>
</gene>
<keyword evidence="1" id="KW-0489">Methyltransferase</keyword>
<evidence type="ECO:0000256" key="2">
    <source>
        <dbReference type="ARBA" id="ARBA00022679"/>
    </source>
</evidence>
<evidence type="ECO:0000313" key="4">
    <source>
        <dbReference type="Proteomes" id="UP000186817"/>
    </source>
</evidence>
<sequence>MAAMATAVADTAASSWDDVLSDELKVQDEFCADVESCDVVRTPSDGDSSATASCHSSQRQPCTWWAVVLKAAGRELGYTDCETDPPSSQSGSVRLVSACSGCSAESWAMKGLGIGFHLLAACDTSADYRRFVRANFPGECKHLFVSLEDQLTKGTDCEICSNNRTPCEHHDASLPVDILVTGSPCDPFSKYRYKRFSDGSVKDHGDYQTTMTTLVTLYQTYQPNVAIMEQVMGFLMPLQTGSKETPCQRLDY</sequence>
<keyword evidence="2" id="KW-0808">Transferase</keyword>
<name>A0A1Q9EG70_SYMMI</name>
<dbReference type="InterPro" id="IPR029063">
    <property type="entry name" value="SAM-dependent_MTases_sf"/>
</dbReference>
<dbReference type="GO" id="GO:0032259">
    <property type="term" value="P:methylation"/>
    <property type="evidence" value="ECO:0007669"/>
    <property type="project" value="UniProtKB-KW"/>
</dbReference>
<dbReference type="EMBL" id="LSRX01000160">
    <property type="protein sequence ID" value="OLQ06433.1"/>
    <property type="molecule type" value="Genomic_DNA"/>
</dbReference>
<dbReference type="Proteomes" id="UP000186817">
    <property type="component" value="Unassembled WGS sequence"/>
</dbReference>
<dbReference type="InterPro" id="IPR001525">
    <property type="entry name" value="C5_MeTfrase"/>
</dbReference>
<dbReference type="Gene3D" id="3.40.50.150">
    <property type="entry name" value="Vaccinia Virus protein VP39"/>
    <property type="match status" value="1"/>
</dbReference>
<evidence type="ECO:0000256" key="1">
    <source>
        <dbReference type="ARBA" id="ARBA00022603"/>
    </source>
</evidence>
<comment type="caution">
    <text evidence="3">The sequence shown here is derived from an EMBL/GenBank/DDBJ whole genome shotgun (WGS) entry which is preliminary data.</text>
</comment>
<reference evidence="3 4" key="1">
    <citation type="submission" date="2016-02" db="EMBL/GenBank/DDBJ databases">
        <title>Genome analysis of coral dinoflagellate symbionts highlights evolutionary adaptations to a symbiotic lifestyle.</title>
        <authorList>
            <person name="Aranda M."/>
            <person name="Li Y."/>
            <person name="Liew Y.J."/>
            <person name="Baumgarten S."/>
            <person name="Simakov O."/>
            <person name="Wilson M."/>
            <person name="Piel J."/>
            <person name="Ashoor H."/>
            <person name="Bougouffa S."/>
            <person name="Bajic V.B."/>
            <person name="Ryu T."/>
            <person name="Ravasi T."/>
            <person name="Bayer T."/>
            <person name="Micklem G."/>
            <person name="Kim H."/>
            <person name="Bhak J."/>
            <person name="Lajeunesse T.C."/>
            <person name="Voolstra C.R."/>
        </authorList>
    </citation>
    <scope>NUCLEOTIDE SEQUENCE [LARGE SCALE GENOMIC DNA]</scope>
    <source>
        <strain evidence="3 4">CCMP2467</strain>
    </source>
</reference>
<evidence type="ECO:0000313" key="3">
    <source>
        <dbReference type="EMBL" id="OLQ06433.1"/>
    </source>
</evidence>
<dbReference type="Pfam" id="PF00145">
    <property type="entry name" value="DNA_methylase"/>
    <property type="match status" value="1"/>
</dbReference>
<keyword evidence="4" id="KW-1185">Reference proteome</keyword>
<dbReference type="OrthoDB" id="419156at2759"/>
<proteinExistence type="predicted"/>
<dbReference type="AlphaFoldDB" id="A0A1Q9EG70"/>